<comment type="caution">
    <text evidence="1">The sequence shown here is derived from an EMBL/GenBank/DDBJ whole genome shotgun (WGS) entry which is preliminary data.</text>
</comment>
<dbReference type="EMBL" id="CAJZCX010000012">
    <property type="protein sequence ID" value="CAG9482000.1"/>
    <property type="molecule type" value="Genomic_DNA"/>
</dbReference>
<dbReference type="InterPro" id="IPR008780">
    <property type="entry name" value="Plasmodium_Vir"/>
</dbReference>
<dbReference type="Pfam" id="PF05795">
    <property type="entry name" value="Plasmodium_Vir"/>
    <property type="match status" value="1"/>
</dbReference>
<evidence type="ECO:0000313" key="1">
    <source>
        <dbReference type="EMBL" id="CAG9482000.1"/>
    </source>
</evidence>
<sequence length="386" mass="44313">MSYESYVRSSRLNSLISRLDKKTYGDCDQSTLDLFVSVDESSKETLKNIGCNLESGYRYLTASDGNTLNDLCNYLNLWLDEKKSILGNDKFKVSTNEWQVFEDLWNTLMERQTPDHKCKRKHEKKNISDYSKRKDLMSYCIIRDNYKRLCQSSRGSDNYNAHRCKGFSNYTQDNYNKLIKGINCIDKTNGIIDYNYHISDDCTLYHIPKTFPKCDEKTQAIVDVDNSKEDIKKCENIKQVLGAATELNAIPVRLDGDKDVVDEDDTGEINISTVLAGRPDELKDSLSKSIELDLPLPSAVTSPNDKPSKPIYYAGLSVSGVFFTSMVLYKYTTLGPLIRSLVSKKEKLRQTTNKHLAQQWLERTSEYMDSNSENSHYNFPYQSMQN</sequence>
<reference evidence="1" key="1">
    <citation type="submission" date="2021-09" db="EMBL/GenBank/DDBJ databases">
        <authorList>
            <consortium name="Pathogen Informatics"/>
        </authorList>
    </citation>
    <scope>NUCLEOTIDE SEQUENCE</scope>
    <source>
        <strain evidence="1">PvW1</strain>
    </source>
</reference>
<dbReference type="AlphaFoldDB" id="A0A8S4HL65"/>
<proteinExistence type="predicted"/>
<accession>A0A8S4HL65</accession>
<protein>
    <submittedName>
        <fullName evidence="1">(malaria parasite P. vivax) hypothetical protein</fullName>
    </submittedName>
</protein>
<name>A0A8S4HL65_PLAVI</name>
<evidence type="ECO:0000313" key="2">
    <source>
        <dbReference type="Proteomes" id="UP000779233"/>
    </source>
</evidence>
<dbReference type="Proteomes" id="UP000779233">
    <property type="component" value="Unassembled WGS sequence"/>
</dbReference>
<organism evidence="1 2">
    <name type="scientific">Plasmodium vivax</name>
    <name type="common">malaria parasite P. vivax</name>
    <dbReference type="NCBI Taxonomy" id="5855"/>
    <lineage>
        <taxon>Eukaryota</taxon>
        <taxon>Sar</taxon>
        <taxon>Alveolata</taxon>
        <taxon>Apicomplexa</taxon>
        <taxon>Aconoidasida</taxon>
        <taxon>Haemosporida</taxon>
        <taxon>Plasmodiidae</taxon>
        <taxon>Plasmodium</taxon>
        <taxon>Plasmodium (Plasmodium)</taxon>
    </lineage>
</organism>
<dbReference type="VEuPathDB" id="PlasmoDB:PVPAM_020005500"/>
<gene>
    <name evidence="1" type="ORF">PVW1_060035100</name>
</gene>